<dbReference type="OrthoDB" id="42561at2759"/>
<dbReference type="AlphaFoldDB" id="A0A6V7W0P0"/>
<sequence length="47" mass="5487">MDNLEGPFRLEIDFIGVCYNPSVCSNKTRNYTYGFNEIYFQSQKGIN</sequence>
<accession>A0A6V7W0P0</accession>
<organism evidence="1 2">
    <name type="scientific">Meloidogyne enterolobii</name>
    <name type="common">Root-knot nematode worm</name>
    <name type="synonym">Meloidogyne mayaguensis</name>
    <dbReference type="NCBI Taxonomy" id="390850"/>
    <lineage>
        <taxon>Eukaryota</taxon>
        <taxon>Metazoa</taxon>
        <taxon>Ecdysozoa</taxon>
        <taxon>Nematoda</taxon>
        <taxon>Chromadorea</taxon>
        <taxon>Rhabditida</taxon>
        <taxon>Tylenchina</taxon>
        <taxon>Tylenchomorpha</taxon>
        <taxon>Tylenchoidea</taxon>
        <taxon>Meloidogynidae</taxon>
        <taxon>Meloidogyninae</taxon>
        <taxon>Meloidogyne</taxon>
    </lineage>
</organism>
<reference evidence="1 2" key="1">
    <citation type="submission" date="2020-08" db="EMBL/GenBank/DDBJ databases">
        <authorList>
            <person name="Koutsovoulos G."/>
            <person name="Danchin GJ E."/>
        </authorList>
    </citation>
    <scope>NUCLEOTIDE SEQUENCE [LARGE SCALE GENOMIC DNA]</scope>
</reference>
<comment type="caution">
    <text evidence="1">The sequence shown here is derived from an EMBL/GenBank/DDBJ whole genome shotgun (WGS) entry which is preliminary data.</text>
</comment>
<evidence type="ECO:0000313" key="1">
    <source>
        <dbReference type="EMBL" id="CAD2180745.1"/>
    </source>
</evidence>
<dbReference type="EMBL" id="CAJEWN010000379">
    <property type="protein sequence ID" value="CAD2180745.1"/>
    <property type="molecule type" value="Genomic_DNA"/>
</dbReference>
<gene>
    <name evidence="1" type="ORF">MENT_LOCUS32844</name>
</gene>
<proteinExistence type="predicted"/>
<protein>
    <submittedName>
        <fullName evidence="1">Uncharacterized protein</fullName>
    </submittedName>
</protein>
<dbReference type="Proteomes" id="UP000580250">
    <property type="component" value="Unassembled WGS sequence"/>
</dbReference>
<name>A0A6V7W0P0_MELEN</name>
<evidence type="ECO:0000313" key="2">
    <source>
        <dbReference type="Proteomes" id="UP000580250"/>
    </source>
</evidence>